<evidence type="ECO:0000256" key="4">
    <source>
        <dbReference type="ARBA" id="ARBA00022519"/>
    </source>
</evidence>
<dbReference type="InterPro" id="IPR024989">
    <property type="entry name" value="MFS_assoc_dom"/>
</dbReference>
<reference evidence="10" key="1">
    <citation type="submission" date="2020-08" db="EMBL/GenBank/DDBJ databases">
        <authorList>
            <person name="Hu Y."/>
            <person name="Nguyen S.V."/>
            <person name="Li F."/>
            <person name="Fanning S."/>
        </authorList>
    </citation>
    <scope>NUCLEOTIDE SEQUENCE</scope>
    <source>
        <strain evidence="10">SYSU D8009</strain>
    </source>
</reference>
<evidence type="ECO:0000256" key="2">
    <source>
        <dbReference type="ARBA" id="ARBA00022448"/>
    </source>
</evidence>
<evidence type="ECO:0000313" key="11">
    <source>
        <dbReference type="Proteomes" id="UP000600101"/>
    </source>
</evidence>
<evidence type="ECO:0000259" key="9">
    <source>
        <dbReference type="Pfam" id="PF12832"/>
    </source>
</evidence>
<keyword evidence="11" id="KW-1185">Reference proteome</keyword>
<keyword evidence="4" id="KW-0997">Cell inner membrane</keyword>
<evidence type="ECO:0000256" key="3">
    <source>
        <dbReference type="ARBA" id="ARBA00022475"/>
    </source>
</evidence>
<dbReference type="GO" id="GO:0030395">
    <property type="term" value="F:lactose binding"/>
    <property type="evidence" value="ECO:0007669"/>
    <property type="project" value="TreeGrafter"/>
</dbReference>
<keyword evidence="6 8" id="KW-1133">Transmembrane helix</keyword>
<gene>
    <name evidence="10" type="ORF">H7965_03655</name>
</gene>
<dbReference type="RefSeq" id="WP_186769184.1">
    <property type="nucleotide sequence ID" value="NZ_JACOMF010000003.1"/>
</dbReference>
<dbReference type="Proteomes" id="UP000600101">
    <property type="component" value="Unassembled WGS sequence"/>
</dbReference>
<protein>
    <submittedName>
        <fullName evidence="10">MFS transporter</fullName>
    </submittedName>
</protein>
<dbReference type="EMBL" id="JACOMF010000003">
    <property type="protein sequence ID" value="MBC4014410.1"/>
    <property type="molecule type" value="Genomic_DNA"/>
</dbReference>
<evidence type="ECO:0000256" key="1">
    <source>
        <dbReference type="ARBA" id="ARBA00004429"/>
    </source>
</evidence>
<dbReference type="InterPro" id="IPR026032">
    <property type="entry name" value="HcaT-like"/>
</dbReference>
<dbReference type="PANTHER" id="PTHR23522">
    <property type="entry name" value="BLL5896 PROTEIN"/>
    <property type="match status" value="1"/>
</dbReference>
<dbReference type="InterPro" id="IPR036259">
    <property type="entry name" value="MFS_trans_sf"/>
</dbReference>
<dbReference type="GO" id="GO:0005886">
    <property type="term" value="C:plasma membrane"/>
    <property type="evidence" value="ECO:0007669"/>
    <property type="project" value="UniProtKB-SubCell"/>
</dbReference>
<dbReference type="Pfam" id="PF12832">
    <property type="entry name" value="MFS_1_like"/>
    <property type="match status" value="1"/>
</dbReference>
<proteinExistence type="predicted"/>
<feature type="transmembrane region" description="Helical" evidence="8">
    <location>
        <begin position="50"/>
        <end position="68"/>
    </location>
</feature>
<accession>A0A9X0UFI0</accession>
<feature type="transmembrane region" description="Helical" evidence="8">
    <location>
        <begin position="359"/>
        <end position="376"/>
    </location>
</feature>
<dbReference type="NCBIfam" id="NF037955">
    <property type="entry name" value="mfs"/>
    <property type="match status" value="1"/>
</dbReference>
<evidence type="ECO:0000256" key="7">
    <source>
        <dbReference type="ARBA" id="ARBA00023136"/>
    </source>
</evidence>
<feature type="transmembrane region" description="Helical" evidence="8">
    <location>
        <begin position="292"/>
        <end position="312"/>
    </location>
</feature>
<feature type="transmembrane region" description="Helical" evidence="8">
    <location>
        <begin position="103"/>
        <end position="128"/>
    </location>
</feature>
<evidence type="ECO:0000313" key="10">
    <source>
        <dbReference type="EMBL" id="MBC4014410.1"/>
    </source>
</evidence>
<comment type="subcellular location">
    <subcellularLocation>
        <location evidence="1">Cell inner membrane</location>
        <topology evidence="1">Multi-pass membrane protein</topology>
    </subcellularLocation>
</comment>
<evidence type="ECO:0000256" key="5">
    <source>
        <dbReference type="ARBA" id="ARBA00022692"/>
    </source>
</evidence>
<dbReference type="AlphaFoldDB" id="A0A9X0UFI0"/>
<feature type="transmembrane region" description="Helical" evidence="8">
    <location>
        <begin position="267"/>
        <end position="286"/>
    </location>
</feature>
<keyword evidence="7 8" id="KW-0472">Membrane</keyword>
<keyword evidence="2" id="KW-0813">Transport</keyword>
<dbReference type="PIRSF" id="PIRSF004925">
    <property type="entry name" value="HcaT"/>
    <property type="match status" value="1"/>
</dbReference>
<feature type="transmembrane region" description="Helical" evidence="8">
    <location>
        <begin position="80"/>
        <end position="97"/>
    </location>
</feature>
<dbReference type="GO" id="GO:0015528">
    <property type="term" value="F:lactose:proton symporter activity"/>
    <property type="evidence" value="ECO:0007669"/>
    <property type="project" value="TreeGrafter"/>
</dbReference>
<evidence type="ECO:0000256" key="8">
    <source>
        <dbReference type="SAM" id="Phobius"/>
    </source>
</evidence>
<sequence>MPKLRDPAPIVSPPLRFALLFAAQFAAVGVLMPFLPAVLANQGLTPTQIATVLAAASAVRLLAAPAIGRGADGIGDPRNVLLLAAALATFTVTGFALGQGFAALLLVAMLHSMVNAPVVPLSDALALAASRRLGFDYGRVRSAGSASFILAAVVAGLAVQASGPVAVIWIASGCLALTALAARGLPPLPTGGGGRAGFAAPFAEPAFRRLLPLSALIQGSHALYYGFGTLHWQAAGLSPSVIGLLWAEGVVAEVALFLWGKPLVERLGAAGMAALAAAAGLLRWAVLAETSWLPALAGAQLLHALSFGAMHLGAMRVLGGMPPGQAATAQTLHASIGVGLASGLLTFAAGPLYARFGGAGFWAMAGLCALALPLTWRLRAALPGRSAAG</sequence>
<dbReference type="SUPFAM" id="SSF103473">
    <property type="entry name" value="MFS general substrate transporter"/>
    <property type="match status" value="1"/>
</dbReference>
<name>A0A9X0UFI0_9PROT</name>
<feature type="transmembrane region" description="Helical" evidence="8">
    <location>
        <begin position="332"/>
        <end position="353"/>
    </location>
</feature>
<feature type="transmembrane region" description="Helical" evidence="8">
    <location>
        <begin position="140"/>
        <end position="159"/>
    </location>
</feature>
<keyword evidence="3" id="KW-1003">Cell membrane</keyword>
<dbReference type="PANTHER" id="PTHR23522:SF10">
    <property type="entry name" value="3-PHENYLPROPIONIC ACID TRANSPORTER-RELATED"/>
    <property type="match status" value="1"/>
</dbReference>
<feature type="transmembrane region" description="Helical" evidence="8">
    <location>
        <begin position="239"/>
        <end position="260"/>
    </location>
</feature>
<evidence type="ECO:0000256" key="6">
    <source>
        <dbReference type="ARBA" id="ARBA00022989"/>
    </source>
</evidence>
<organism evidence="10 11">
    <name type="scientific">Siccirubricoccus deserti</name>
    <dbReference type="NCBI Taxonomy" id="2013562"/>
    <lineage>
        <taxon>Bacteria</taxon>
        <taxon>Pseudomonadati</taxon>
        <taxon>Pseudomonadota</taxon>
        <taxon>Alphaproteobacteria</taxon>
        <taxon>Acetobacterales</taxon>
        <taxon>Roseomonadaceae</taxon>
        <taxon>Siccirubricoccus</taxon>
    </lineage>
</organism>
<feature type="domain" description="Major facilitator superfamily associated" evidence="9">
    <location>
        <begin position="23"/>
        <end position="361"/>
    </location>
</feature>
<comment type="caution">
    <text evidence="10">The sequence shown here is derived from an EMBL/GenBank/DDBJ whole genome shotgun (WGS) entry which is preliminary data.</text>
</comment>
<keyword evidence="5 8" id="KW-0812">Transmembrane</keyword>
<dbReference type="Gene3D" id="1.20.1250.20">
    <property type="entry name" value="MFS general substrate transporter like domains"/>
    <property type="match status" value="2"/>
</dbReference>